<feature type="transmembrane region" description="Helical" evidence="1">
    <location>
        <begin position="50"/>
        <end position="68"/>
    </location>
</feature>
<evidence type="ECO:0000256" key="1">
    <source>
        <dbReference type="SAM" id="Phobius"/>
    </source>
</evidence>
<reference evidence="2 3" key="1">
    <citation type="journal article" date="2019" name="Nat. Microbiol.">
        <title>Mediterranean grassland soil C-N compound turnover is dependent on rainfall and depth, and is mediated by genomically divergent microorganisms.</title>
        <authorList>
            <person name="Diamond S."/>
            <person name="Andeer P.F."/>
            <person name="Li Z."/>
            <person name="Crits-Christoph A."/>
            <person name="Burstein D."/>
            <person name="Anantharaman K."/>
            <person name="Lane K.R."/>
            <person name="Thomas B.C."/>
            <person name="Pan C."/>
            <person name="Northen T.R."/>
            <person name="Banfield J.F."/>
        </authorList>
    </citation>
    <scope>NUCLEOTIDE SEQUENCE [LARGE SCALE GENOMIC DNA]</scope>
    <source>
        <strain evidence="2">WS_10</strain>
    </source>
</reference>
<dbReference type="AlphaFoldDB" id="A0A538U6I7"/>
<protein>
    <submittedName>
        <fullName evidence="2">Uncharacterized protein</fullName>
    </submittedName>
</protein>
<feature type="transmembrane region" description="Helical" evidence="1">
    <location>
        <begin position="26"/>
        <end position="44"/>
    </location>
</feature>
<dbReference type="Proteomes" id="UP000319836">
    <property type="component" value="Unassembled WGS sequence"/>
</dbReference>
<accession>A0A538U6I7</accession>
<comment type="caution">
    <text evidence="2">The sequence shown here is derived from an EMBL/GenBank/DDBJ whole genome shotgun (WGS) entry which is preliminary data.</text>
</comment>
<proteinExistence type="predicted"/>
<feature type="transmembrane region" description="Helical" evidence="1">
    <location>
        <begin position="111"/>
        <end position="132"/>
    </location>
</feature>
<keyword evidence="1" id="KW-1133">Transmembrane helix</keyword>
<evidence type="ECO:0000313" key="3">
    <source>
        <dbReference type="Proteomes" id="UP000319836"/>
    </source>
</evidence>
<keyword evidence="1" id="KW-0472">Membrane</keyword>
<gene>
    <name evidence="2" type="ORF">E6K80_05410</name>
</gene>
<keyword evidence="1" id="KW-0812">Transmembrane</keyword>
<dbReference type="EMBL" id="VBPA01000121">
    <property type="protein sequence ID" value="TMQ71514.1"/>
    <property type="molecule type" value="Genomic_DNA"/>
</dbReference>
<evidence type="ECO:0000313" key="2">
    <source>
        <dbReference type="EMBL" id="TMQ71514.1"/>
    </source>
</evidence>
<feature type="transmembrane region" description="Helical" evidence="1">
    <location>
        <begin position="138"/>
        <end position="157"/>
    </location>
</feature>
<name>A0A538U6I7_UNCEI</name>
<organism evidence="2 3">
    <name type="scientific">Eiseniibacteriota bacterium</name>
    <dbReference type="NCBI Taxonomy" id="2212470"/>
    <lineage>
        <taxon>Bacteria</taxon>
        <taxon>Candidatus Eiseniibacteriota</taxon>
    </lineage>
</organism>
<sequence>MNDEKSRIEYAALLQQQREAQRMTTVCWLVPGVSAAILLAWGVASHSPGFMLPVVLAVAAGYLAMARWREQAASIAGYLEIYHEDENDNPSYFNRLGRLQSTLAEGAGRDWHVITFFNVVSVMAAAVAWLSAHSADHGELWAGVVTACALAFASYSVSDTARMQQTDPAAQWRRADSGLREVKRRTHLG</sequence>